<dbReference type="KEGG" id="pami:JCM7686_pAMI4p248"/>
<keyword evidence="4 5" id="KW-0472">Membrane</keyword>
<keyword evidence="2 5" id="KW-0812">Transmembrane</keyword>
<sequence length="365" mass="39640">MSRSRILALMQSQFIEMRRDFGAMFLTFLFPLFFVVILTGSALVRSNPTFDFGFVDQTKSAEAQQFADALASQNIAIKTYSDEATLRSALTRRDVTAAVILPEGWTPTATGPRVRVVADTTTAGLAETVVNAARAKIKLGQGETADAIPFEMTTVEGSNAEFNFIYPGMLALALVQMGLFMTATPILKARERGTLRYILLTPTTTRELVVSQVLFRVLIASVQLTLLLAAGAFIITLSPSAWLATFGISILGTIMLVSIGYALAGIARSTESGMALIMIANFAMLFGGNVFWNPEGSAVLTAVARIMPVSYLADAYRQIISGAQGLWPIWQDIAMMLGFTLLALLIANRTFTFDMRSRDVQAQRA</sequence>
<proteinExistence type="predicted"/>
<geneLocation type="plasmid" evidence="7 8">
    <name>pAMI4</name>
</geneLocation>
<accession>S5YHK1</accession>
<evidence type="ECO:0000256" key="5">
    <source>
        <dbReference type="SAM" id="Phobius"/>
    </source>
</evidence>
<feature type="transmembrane region" description="Helical" evidence="5">
    <location>
        <begin position="164"/>
        <end position="187"/>
    </location>
</feature>
<feature type="domain" description="ABC transmembrane type-2" evidence="6">
    <location>
        <begin position="119"/>
        <end position="354"/>
    </location>
</feature>
<feature type="transmembrane region" description="Helical" evidence="5">
    <location>
        <begin position="275"/>
        <end position="292"/>
    </location>
</feature>
<keyword evidence="3 5" id="KW-1133">Transmembrane helix</keyword>
<dbReference type="InterPro" id="IPR047817">
    <property type="entry name" value="ABC2_TM_bact-type"/>
</dbReference>
<name>S5YHK1_PARAH</name>
<dbReference type="Pfam" id="PF12698">
    <property type="entry name" value="ABC2_membrane_3"/>
    <property type="match status" value="1"/>
</dbReference>
<dbReference type="OrthoDB" id="9778589at2"/>
<dbReference type="PANTHER" id="PTHR43027:SF2">
    <property type="entry name" value="TRANSPORT PERMEASE PROTEIN"/>
    <property type="match status" value="1"/>
</dbReference>
<dbReference type="eggNOG" id="COG0842">
    <property type="taxonomic scope" value="Bacteria"/>
</dbReference>
<comment type="subcellular location">
    <subcellularLocation>
        <location evidence="1">Membrane</location>
        <topology evidence="1">Multi-pass membrane protein</topology>
    </subcellularLocation>
</comment>
<dbReference type="Proteomes" id="UP000015480">
    <property type="component" value="Plasmid pAMI4"/>
</dbReference>
<evidence type="ECO:0000256" key="2">
    <source>
        <dbReference type="ARBA" id="ARBA00022692"/>
    </source>
</evidence>
<feature type="transmembrane region" description="Helical" evidence="5">
    <location>
        <begin position="213"/>
        <end position="235"/>
    </location>
</feature>
<dbReference type="RefSeq" id="WP_020952422.1">
    <property type="nucleotide sequence ID" value="NC_022049.1"/>
</dbReference>
<keyword evidence="8" id="KW-1185">Reference proteome</keyword>
<dbReference type="AlphaFoldDB" id="S5YHK1"/>
<evidence type="ECO:0000256" key="3">
    <source>
        <dbReference type="ARBA" id="ARBA00022989"/>
    </source>
</evidence>
<dbReference type="PATRIC" id="fig|1367847.3.peg.3890"/>
<gene>
    <name evidence="7" type="ORF">JCM7686_pAMI4p248</name>
</gene>
<dbReference type="InterPro" id="IPR052902">
    <property type="entry name" value="ABC-2_transporter"/>
</dbReference>
<dbReference type="PANTHER" id="PTHR43027">
    <property type="entry name" value="DOXORUBICIN RESISTANCE ABC TRANSPORTER PERMEASE PROTEIN DRRC-RELATED"/>
    <property type="match status" value="1"/>
</dbReference>
<keyword evidence="7" id="KW-0614">Plasmid</keyword>
<dbReference type="InterPro" id="IPR013525">
    <property type="entry name" value="ABC2_TM"/>
</dbReference>
<dbReference type="PROSITE" id="PS51012">
    <property type="entry name" value="ABC_TM2"/>
    <property type="match status" value="1"/>
</dbReference>
<protein>
    <submittedName>
        <fullName evidence="7">ABC-type multidrug transport system, permease component</fullName>
    </submittedName>
</protein>
<evidence type="ECO:0000256" key="4">
    <source>
        <dbReference type="ARBA" id="ARBA00023136"/>
    </source>
</evidence>
<evidence type="ECO:0000256" key="1">
    <source>
        <dbReference type="ARBA" id="ARBA00004141"/>
    </source>
</evidence>
<evidence type="ECO:0000313" key="8">
    <source>
        <dbReference type="Proteomes" id="UP000015480"/>
    </source>
</evidence>
<reference evidence="7 8" key="1">
    <citation type="journal article" date="2014" name="BMC Genomics">
        <title>Architecture and functions of a multipartite genome of the methylotrophic bacterium Paracoccus aminophilus JCM 7686, containing primary and secondary chromids.</title>
        <authorList>
            <person name="Dziewit L."/>
            <person name="Czarnecki J."/>
            <person name="Wibberg D."/>
            <person name="Radlinska M."/>
            <person name="Mrozek P."/>
            <person name="Szymczak M."/>
            <person name="Schluter A."/>
            <person name="Puhler A."/>
            <person name="Bartosik D."/>
        </authorList>
    </citation>
    <scope>NUCLEOTIDE SEQUENCE [LARGE SCALE GENOMIC DNA]</scope>
    <source>
        <strain evidence="7">JCM 7686</strain>
        <plasmid evidence="8">Plasmid pAMI4</plasmid>
    </source>
</reference>
<organism evidence="7 8">
    <name type="scientific">Paracoccus aminophilus JCM 7686</name>
    <dbReference type="NCBI Taxonomy" id="1367847"/>
    <lineage>
        <taxon>Bacteria</taxon>
        <taxon>Pseudomonadati</taxon>
        <taxon>Pseudomonadota</taxon>
        <taxon>Alphaproteobacteria</taxon>
        <taxon>Rhodobacterales</taxon>
        <taxon>Paracoccaceae</taxon>
        <taxon>Paracoccus</taxon>
    </lineage>
</organism>
<evidence type="ECO:0000313" key="7">
    <source>
        <dbReference type="EMBL" id="AGT10938.1"/>
    </source>
</evidence>
<feature type="transmembrane region" description="Helical" evidence="5">
    <location>
        <begin position="241"/>
        <end position="263"/>
    </location>
</feature>
<evidence type="ECO:0000259" key="6">
    <source>
        <dbReference type="PROSITE" id="PS51012"/>
    </source>
</evidence>
<dbReference type="GO" id="GO:0140359">
    <property type="term" value="F:ABC-type transporter activity"/>
    <property type="evidence" value="ECO:0007669"/>
    <property type="project" value="InterPro"/>
</dbReference>
<feature type="transmembrane region" description="Helical" evidence="5">
    <location>
        <begin position="21"/>
        <end position="44"/>
    </location>
</feature>
<feature type="transmembrane region" description="Helical" evidence="5">
    <location>
        <begin position="329"/>
        <end position="348"/>
    </location>
</feature>
<dbReference type="EMBL" id="CP006652">
    <property type="protein sequence ID" value="AGT10938.1"/>
    <property type="molecule type" value="Genomic_DNA"/>
</dbReference>
<dbReference type="GO" id="GO:0016020">
    <property type="term" value="C:membrane"/>
    <property type="evidence" value="ECO:0007669"/>
    <property type="project" value="UniProtKB-SubCell"/>
</dbReference>
<dbReference type="HOGENOM" id="CLU_789625_0_0_5"/>